<dbReference type="GO" id="GO:0051996">
    <property type="term" value="F:squalene synthase [NAD(P)H] activity"/>
    <property type="evidence" value="ECO:0007669"/>
    <property type="project" value="InterPro"/>
</dbReference>
<dbReference type="GO" id="GO:0004311">
    <property type="term" value="F:geranylgeranyl diphosphate synthase activity"/>
    <property type="evidence" value="ECO:0007669"/>
    <property type="project" value="InterPro"/>
</dbReference>
<feature type="region of interest" description="Disordered" evidence="3">
    <location>
        <begin position="1"/>
        <end position="21"/>
    </location>
</feature>
<name>A0A495XVU2_9MICO</name>
<dbReference type="Proteomes" id="UP000278440">
    <property type="component" value="Unassembled WGS sequence"/>
</dbReference>
<feature type="compositionally biased region" description="Polar residues" evidence="3">
    <location>
        <begin position="1"/>
        <end position="18"/>
    </location>
</feature>
<gene>
    <name evidence="4" type="ORF">DFJ68_0258</name>
</gene>
<keyword evidence="5" id="KW-1185">Reference proteome</keyword>
<evidence type="ECO:0000256" key="2">
    <source>
        <dbReference type="ARBA" id="ARBA00022679"/>
    </source>
</evidence>
<dbReference type="AlphaFoldDB" id="A0A495XVU2"/>
<dbReference type="SFLD" id="SFLDG01212">
    <property type="entry name" value="Phytoene_synthase_like"/>
    <property type="match status" value="1"/>
</dbReference>
<dbReference type="EMBL" id="RBXT01000001">
    <property type="protein sequence ID" value="RKT76856.1"/>
    <property type="molecule type" value="Genomic_DNA"/>
</dbReference>
<dbReference type="GO" id="GO:0016117">
    <property type="term" value="P:carotenoid biosynthetic process"/>
    <property type="evidence" value="ECO:0007669"/>
    <property type="project" value="UniProtKB-ARBA"/>
</dbReference>
<dbReference type="CDD" id="cd00683">
    <property type="entry name" value="Trans_IPPS_HH"/>
    <property type="match status" value="1"/>
</dbReference>
<evidence type="ECO:0000256" key="1">
    <source>
        <dbReference type="ARBA" id="ARBA00004684"/>
    </source>
</evidence>
<comment type="pathway">
    <text evidence="1">Carotenoid biosynthesis; phytoene biosynthesis.</text>
</comment>
<proteinExistence type="predicted"/>
<dbReference type="SUPFAM" id="SSF48576">
    <property type="entry name" value="Terpenoid synthases"/>
    <property type="match status" value="1"/>
</dbReference>
<organism evidence="4 5">
    <name type="scientific">Terracoccus luteus</name>
    <dbReference type="NCBI Taxonomy" id="53356"/>
    <lineage>
        <taxon>Bacteria</taxon>
        <taxon>Bacillati</taxon>
        <taxon>Actinomycetota</taxon>
        <taxon>Actinomycetes</taxon>
        <taxon>Micrococcales</taxon>
        <taxon>Intrasporangiaceae</taxon>
        <taxon>Terracoccus</taxon>
    </lineage>
</organism>
<dbReference type="PANTHER" id="PTHR31480">
    <property type="entry name" value="BIFUNCTIONAL LYCOPENE CYCLASE/PHYTOENE SYNTHASE"/>
    <property type="match status" value="1"/>
</dbReference>
<dbReference type="SFLD" id="SFLDS00005">
    <property type="entry name" value="Isoprenoid_Synthase_Type_I"/>
    <property type="match status" value="1"/>
</dbReference>
<evidence type="ECO:0000256" key="3">
    <source>
        <dbReference type="SAM" id="MobiDB-lite"/>
    </source>
</evidence>
<evidence type="ECO:0000313" key="5">
    <source>
        <dbReference type="Proteomes" id="UP000278440"/>
    </source>
</evidence>
<evidence type="ECO:0000313" key="4">
    <source>
        <dbReference type="EMBL" id="RKT76856.1"/>
    </source>
</evidence>
<sequence>MSLLSRTGSRTGLRSGSPSDVDAQLAAGYRRCAEITREFGTTYYWGTVLLPPERRRHVYAVYALCRLADDIVDAPGATGDEQVAATAERLHAFAREFRRVADGGTTDDPVIAAVGHSVRTCDIPSECFDRFFGAMAQDLTQTTYGGWDDLLGYMDGSAAVIGEMMLPVLRPSSSEAVAPAQSLGLAFQLTNFLRDIGEDLGRGRVYVPQEDLRRFGADPWRREVTREWRELMRFEIDRNRELYRHADAGIAMLPPSSARCVATARTLYARILDRIEAADYDVFTARVRVPTWRKAAVSTRILVAGPPRTKGIAS</sequence>
<reference evidence="4 5" key="1">
    <citation type="submission" date="2018-10" db="EMBL/GenBank/DDBJ databases">
        <title>Sequencing the genomes of 1000 actinobacteria strains.</title>
        <authorList>
            <person name="Klenk H.-P."/>
        </authorList>
    </citation>
    <scope>NUCLEOTIDE SEQUENCE [LARGE SCALE GENOMIC DNA]</scope>
    <source>
        <strain evidence="4 5">DSM 44267</strain>
    </source>
</reference>
<dbReference type="PROSITE" id="PS01045">
    <property type="entry name" value="SQUALEN_PHYTOEN_SYN_2"/>
    <property type="match status" value="1"/>
</dbReference>
<dbReference type="Gene3D" id="1.10.600.10">
    <property type="entry name" value="Farnesyl Diphosphate Synthase"/>
    <property type="match status" value="1"/>
</dbReference>
<accession>A0A495XVU2</accession>
<dbReference type="InterPro" id="IPR002060">
    <property type="entry name" value="Squ/phyt_synthse"/>
</dbReference>
<dbReference type="InterPro" id="IPR033904">
    <property type="entry name" value="Trans_IPPS_HH"/>
</dbReference>
<dbReference type="InterPro" id="IPR019845">
    <property type="entry name" value="Squalene/phytoene_synthase_CS"/>
</dbReference>
<dbReference type="SFLD" id="SFLDG01018">
    <property type="entry name" value="Squalene/Phytoene_Synthase_Lik"/>
    <property type="match status" value="1"/>
</dbReference>
<dbReference type="RefSeq" id="WP_245963377.1">
    <property type="nucleotide sequence ID" value="NZ_RBXT01000001.1"/>
</dbReference>
<dbReference type="UniPathway" id="UPA00799"/>
<dbReference type="Pfam" id="PF00494">
    <property type="entry name" value="SQS_PSY"/>
    <property type="match status" value="1"/>
</dbReference>
<dbReference type="InterPro" id="IPR008949">
    <property type="entry name" value="Isoprenoid_synthase_dom_sf"/>
</dbReference>
<dbReference type="InterPro" id="IPR044843">
    <property type="entry name" value="Trans_IPPS_bact-type"/>
</dbReference>
<protein>
    <submittedName>
        <fullName evidence="4">Phytoene synthase</fullName>
    </submittedName>
</protein>
<comment type="caution">
    <text evidence="4">The sequence shown here is derived from an EMBL/GenBank/DDBJ whole genome shotgun (WGS) entry which is preliminary data.</text>
</comment>
<keyword evidence="2" id="KW-0808">Transferase</keyword>
<dbReference type="PROSITE" id="PS01044">
    <property type="entry name" value="SQUALEN_PHYTOEN_SYN_1"/>
    <property type="match status" value="1"/>
</dbReference>